<name>A0A6A6CQ09_ZASCE</name>
<evidence type="ECO:0000256" key="2">
    <source>
        <dbReference type="SAM" id="MobiDB-lite"/>
    </source>
</evidence>
<evidence type="ECO:0000259" key="3">
    <source>
        <dbReference type="Pfam" id="PF00350"/>
    </source>
</evidence>
<keyword evidence="1" id="KW-0175">Coiled coil</keyword>
<feature type="domain" description="Dynamin N-terminal" evidence="3">
    <location>
        <begin position="98"/>
        <end position="350"/>
    </location>
</feature>
<evidence type="ECO:0000313" key="6">
    <source>
        <dbReference type="Proteomes" id="UP000799537"/>
    </source>
</evidence>
<sequence length="877" mass="98121">MLQPPGIAFDATSGSRRASRPSSPGRTAYVVENEQLPEDDFNRGPLQPSLDRTRRLAKALACALGSGAVHTEPGSHISRLYAKARDYADFRCPSTRTVGFVGQSGVGKSSLLNSLLDRKNFLRTGNSGMACTCAIVEFHYREANDFLLDVVHFDTNEMKGRLSELLGFYRAHHLEPAEGRTQDPGVLDNIATRASLAEHTFKAMFSSPRLEELLSGSEASALATLLHWQEMSTPTIIDGLVAYSTQEQCSHALLRLSSEQWPSDEDGGLVKSPWPVYMKAHILSKGLVLVDLPGLNDLNSARRNVTERYLVDRECDDIFAVCRIGRATTDECVKQVFELGRRAGLPSIGIICTCSDDIRENEAARDSPRPRGSRIANLAKDRDNASAEVKDLYRDLGLDDDSTDDEDCSPERKEDMWRRLRRARRTLDERQFELSDLMINGRNDDVLRQLRNEDNLVSPNRAVLAFCISNTIWWKHRNDLDGQSSRWLELSGIPRLRQYCIGLVSRNQISIAMSFIELDVSTLLSDVGSWVLTGAGNLTGEQRLRLREILDEFETNLRTSGSPKNVLGRAAQVSQIIDRFNRACRETVLDCQHSEVWSAAATDKVRDWSGFAWNTFAAFCRRHGEFRRPGGEPLSWNQEAMSAMVQDLANPTKSLDSVITNHEKRLLDSIENAVGIHALGNDLRIPSEAMEALLTLLPARQHLMRISIASSMENFYTSYKWALATLESLRVATESNILLRILKHDLTQPSRTAFFGQALEPTYQACQQDGGSGLRNRNINRISAAMGDPGVYEGMIRRFLAGFDLQTVTLEQCMRKELTQHVNALERSLDILRTEHAAQESERDPALRGRVHEALTKAVEELAEAKARVQHLSQRSG</sequence>
<evidence type="ECO:0000313" key="5">
    <source>
        <dbReference type="EMBL" id="KAF2168763.1"/>
    </source>
</evidence>
<dbReference type="OrthoDB" id="3598281at2759"/>
<reference evidence="5" key="1">
    <citation type="journal article" date="2020" name="Stud. Mycol.">
        <title>101 Dothideomycetes genomes: a test case for predicting lifestyles and emergence of pathogens.</title>
        <authorList>
            <person name="Haridas S."/>
            <person name="Albert R."/>
            <person name="Binder M."/>
            <person name="Bloem J."/>
            <person name="Labutti K."/>
            <person name="Salamov A."/>
            <person name="Andreopoulos B."/>
            <person name="Baker S."/>
            <person name="Barry K."/>
            <person name="Bills G."/>
            <person name="Bluhm B."/>
            <person name="Cannon C."/>
            <person name="Castanera R."/>
            <person name="Culley D."/>
            <person name="Daum C."/>
            <person name="Ezra D."/>
            <person name="Gonzalez J."/>
            <person name="Henrissat B."/>
            <person name="Kuo A."/>
            <person name="Liang C."/>
            <person name="Lipzen A."/>
            <person name="Lutzoni F."/>
            <person name="Magnuson J."/>
            <person name="Mondo S."/>
            <person name="Nolan M."/>
            <person name="Ohm R."/>
            <person name="Pangilinan J."/>
            <person name="Park H.-J."/>
            <person name="Ramirez L."/>
            <person name="Alfaro M."/>
            <person name="Sun H."/>
            <person name="Tritt A."/>
            <person name="Yoshinaga Y."/>
            <person name="Zwiers L.-H."/>
            <person name="Turgeon B."/>
            <person name="Goodwin S."/>
            <person name="Spatafora J."/>
            <person name="Crous P."/>
            <person name="Grigoriev I."/>
        </authorList>
    </citation>
    <scope>NUCLEOTIDE SEQUENCE</scope>
    <source>
        <strain evidence="5">ATCC 36951</strain>
    </source>
</reference>
<dbReference type="Proteomes" id="UP000799537">
    <property type="component" value="Unassembled WGS sequence"/>
</dbReference>
<evidence type="ECO:0008006" key="7">
    <source>
        <dbReference type="Google" id="ProtNLM"/>
    </source>
</evidence>
<feature type="compositionally biased region" description="Low complexity" evidence="2">
    <location>
        <begin position="11"/>
        <end position="26"/>
    </location>
</feature>
<keyword evidence="6" id="KW-1185">Reference proteome</keyword>
<dbReference type="GeneID" id="54558817"/>
<accession>A0A6A6CQ09</accession>
<dbReference type="AlphaFoldDB" id="A0A6A6CQ09"/>
<gene>
    <name evidence="5" type="ORF">M409DRAFT_20780</name>
</gene>
<dbReference type="InterPro" id="IPR027417">
    <property type="entry name" value="P-loop_NTPase"/>
</dbReference>
<dbReference type="Pfam" id="PF24564">
    <property type="entry name" value="DUF7605"/>
    <property type="match status" value="2"/>
</dbReference>
<dbReference type="EMBL" id="ML993589">
    <property type="protein sequence ID" value="KAF2168763.1"/>
    <property type="molecule type" value="Genomic_DNA"/>
</dbReference>
<dbReference type="CDD" id="cd00882">
    <property type="entry name" value="Ras_like_GTPase"/>
    <property type="match status" value="1"/>
</dbReference>
<feature type="coiled-coil region" evidence="1">
    <location>
        <begin position="815"/>
        <end position="875"/>
    </location>
</feature>
<feature type="region of interest" description="Disordered" evidence="2">
    <location>
        <begin position="361"/>
        <end position="382"/>
    </location>
</feature>
<proteinExistence type="predicted"/>
<feature type="domain" description="DUF7605" evidence="4">
    <location>
        <begin position="592"/>
        <end position="719"/>
    </location>
</feature>
<dbReference type="Pfam" id="PF00350">
    <property type="entry name" value="Dynamin_N"/>
    <property type="match status" value="1"/>
</dbReference>
<protein>
    <recommendedName>
        <fullName evidence="7">G domain-containing protein</fullName>
    </recommendedName>
</protein>
<dbReference type="InterPro" id="IPR056024">
    <property type="entry name" value="DUF7605"/>
</dbReference>
<feature type="region of interest" description="Disordered" evidence="2">
    <location>
        <begin position="1"/>
        <end position="26"/>
    </location>
</feature>
<dbReference type="SUPFAM" id="SSF52540">
    <property type="entry name" value="P-loop containing nucleoside triphosphate hydrolases"/>
    <property type="match status" value="1"/>
</dbReference>
<feature type="domain" description="DUF7605" evidence="4">
    <location>
        <begin position="739"/>
        <end position="789"/>
    </location>
</feature>
<organism evidence="5 6">
    <name type="scientific">Zasmidium cellare ATCC 36951</name>
    <dbReference type="NCBI Taxonomy" id="1080233"/>
    <lineage>
        <taxon>Eukaryota</taxon>
        <taxon>Fungi</taxon>
        <taxon>Dikarya</taxon>
        <taxon>Ascomycota</taxon>
        <taxon>Pezizomycotina</taxon>
        <taxon>Dothideomycetes</taxon>
        <taxon>Dothideomycetidae</taxon>
        <taxon>Mycosphaerellales</taxon>
        <taxon>Mycosphaerellaceae</taxon>
        <taxon>Zasmidium</taxon>
    </lineage>
</organism>
<dbReference type="PANTHER" id="PTHR36681">
    <property type="entry name" value="NUCLEAR GTPASE, GERMINAL CENTER-ASSOCIATED, TANDEM DUPLICATE 3"/>
    <property type="match status" value="1"/>
</dbReference>
<evidence type="ECO:0000256" key="1">
    <source>
        <dbReference type="SAM" id="Coils"/>
    </source>
</evidence>
<dbReference type="RefSeq" id="XP_033669652.1">
    <property type="nucleotide sequence ID" value="XM_033805545.1"/>
</dbReference>
<evidence type="ECO:0000259" key="4">
    <source>
        <dbReference type="Pfam" id="PF24564"/>
    </source>
</evidence>
<dbReference type="InterPro" id="IPR045063">
    <property type="entry name" value="Dynamin_N"/>
</dbReference>
<dbReference type="PANTHER" id="PTHR36681:SF3">
    <property type="entry name" value="NUCLEAR GTPASE, GERMINAL CENTER-ASSOCIATED, TANDEM DUPLICATE 3"/>
    <property type="match status" value="1"/>
</dbReference>
<dbReference type="Gene3D" id="3.40.50.300">
    <property type="entry name" value="P-loop containing nucleotide triphosphate hydrolases"/>
    <property type="match status" value="1"/>
</dbReference>